<organism evidence="4 5">
    <name type="scientific">Exiguobacterium sibiricum (strain DSM 17290 / CCUG 55495 / CIP 109462 / JCM 13490 / 255-15)</name>
    <dbReference type="NCBI Taxonomy" id="262543"/>
    <lineage>
        <taxon>Bacteria</taxon>
        <taxon>Bacillati</taxon>
        <taxon>Bacillota</taxon>
        <taxon>Bacilli</taxon>
        <taxon>Bacillales</taxon>
        <taxon>Bacillales Family XII. Incertae Sedis</taxon>
        <taxon>Exiguobacterium</taxon>
    </lineage>
</organism>
<dbReference type="STRING" id="262543.Exig_1437"/>
<dbReference type="eggNOG" id="COG1051">
    <property type="taxonomic scope" value="Bacteria"/>
</dbReference>
<dbReference type="AlphaFoldDB" id="B1YFX3"/>
<dbReference type="PROSITE" id="PS00893">
    <property type="entry name" value="NUDIX_BOX"/>
    <property type="match status" value="1"/>
</dbReference>
<dbReference type="Pfam" id="PF00293">
    <property type="entry name" value="NUDIX"/>
    <property type="match status" value="1"/>
</dbReference>
<dbReference type="GO" id="GO:0016787">
    <property type="term" value="F:hydrolase activity"/>
    <property type="evidence" value="ECO:0007669"/>
    <property type="project" value="UniProtKB-KW"/>
</dbReference>
<comment type="cofactor">
    <cofactor evidence="1">
        <name>Mg(2+)</name>
        <dbReference type="ChEBI" id="CHEBI:18420"/>
    </cofactor>
</comment>
<dbReference type="EMBL" id="CP001022">
    <property type="protein sequence ID" value="ACB60900.1"/>
    <property type="molecule type" value="Genomic_DNA"/>
</dbReference>
<dbReference type="HOGENOM" id="CLU_037162_20_1_9"/>
<keyword evidence="5" id="KW-1185">Reference proteome</keyword>
<dbReference type="Proteomes" id="UP000001681">
    <property type="component" value="Chromosome"/>
</dbReference>
<feature type="domain" description="Nudix hydrolase" evidence="3">
    <location>
        <begin position="7"/>
        <end position="145"/>
    </location>
</feature>
<accession>B1YFX3</accession>
<keyword evidence="2 4" id="KW-0378">Hydrolase</keyword>
<dbReference type="PANTHER" id="PTHR43046:SF16">
    <property type="entry name" value="ADP-RIBOSE PYROPHOSPHATASE YJHB-RELATED"/>
    <property type="match status" value="1"/>
</dbReference>
<protein>
    <submittedName>
        <fullName evidence="4">NUDIX hydrolase</fullName>
    </submittedName>
</protein>
<dbReference type="SUPFAM" id="SSF55811">
    <property type="entry name" value="Nudix"/>
    <property type="match status" value="1"/>
</dbReference>
<gene>
    <name evidence="4" type="ordered locus">Exig_1437</name>
</gene>
<dbReference type="InterPro" id="IPR015797">
    <property type="entry name" value="NUDIX_hydrolase-like_dom_sf"/>
</dbReference>
<dbReference type="RefSeq" id="WP_012370321.1">
    <property type="nucleotide sequence ID" value="NC_010556.1"/>
</dbReference>
<reference evidence="5" key="3">
    <citation type="submission" date="2008-04" db="EMBL/GenBank/DDBJ databases">
        <title>Complete sequence of chromosome of Exiguobacterium sibiricum 255-15.</title>
        <authorList>
            <consortium name="US DOE Joint Genome Institute"/>
            <person name="Copeland A."/>
            <person name="Lucas S."/>
            <person name="Lapidus A."/>
            <person name="Glavina del Rio T."/>
            <person name="Dalin E."/>
            <person name="Tice H."/>
            <person name="Bruce D."/>
            <person name="Goodwin L."/>
            <person name="Pitluck S."/>
            <person name="Kiss H."/>
            <person name="Chertkov O."/>
            <person name="Monk C."/>
            <person name="Brettin T."/>
            <person name="Detter J.C."/>
            <person name="Han C."/>
            <person name="Kuske C.R."/>
            <person name="Schmutz J."/>
            <person name="Larimer F."/>
            <person name="Land M."/>
            <person name="Hauser L."/>
            <person name="Kyrpides N."/>
            <person name="Mikhailova N."/>
            <person name="Vishnivetskaya T."/>
            <person name="Rodrigues D.F."/>
            <person name="Gilichinsky D."/>
            <person name="Tiedje J."/>
            <person name="Richardson P."/>
        </authorList>
    </citation>
    <scope>NUCLEOTIDE SEQUENCE [LARGE SCALE GENOMIC DNA]</scope>
    <source>
        <strain evidence="5">DSM 17290 / CIP 109462 / JCM 13490 / 255-15</strain>
    </source>
</reference>
<proteinExistence type="predicted"/>
<dbReference type="PANTHER" id="PTHR43046">
    <property type="entry name" value="GDP-MANNOSE MANNOSYL HYDROLASE"/>
    <property type="match status" value="1"/>
</dbReference>
<name>B1YFX3_EXIS2</name>
<dbReference type="OrthoDB" id="369191at2"/>
<dbReference type="PROSITE" id="PS51462">
    <property type="entry name" value="NUDIX"/>
    <property type="match status" value="1"/>
</dbReference>
<evidence type="ECO:0000313" key="4">
    <source>
        <dbReference type="EMBL" id="ACB60900.1"/>
    </source>
</evidence>
<dbReference type="CDD" id="cd04686">
    <property type="entry name" value="NUDIX_Hydrolase"/>
    <property type="match status" value="1"/>
</dbReference>
<reference evidence="4 5" key="1">
    <citation type="journal article" date="2006" name="Extremophiles">
        <title>Characterization of Exiguobacterium isolates from the Siberian permafrost. Description of Exiguobacterium sibiricum sp. nov.</title>
        <authorList>
            <person name="Rodrigues D.F."/>
            <person name="Goris J."/>
            <person name="Vishnivetskaya T."/>
            <person name="Gilichinsky D."/>
            <person name="Thomashow M.F."/>
            <person name="Tiedje J.M."/>
        </authorList>
    </citation>
    <scope>NUCLEOTIDE SEQUENCE [LARGE SCALE GENOMIC DNA]</scope>
    <source>
        <strain evidence="5">DSM 17290 / CIP 109462 / JCM 13490 / 255-15</strain>
    </source>
</reference>
<dbReference type="Gene3D" id="3.90.79.10">
    <property type="entry name" value="Nucleoside Triphosphate Pyrophosphohydrolase"/>
    <property type="match status" value="1"/>
</dbReference>
<dbReference type="InterPro" id="IPR000086">
    <property type="entry name" value="NUDIX_hydrolase_dom"/>
</dbReference>
<evidence type="ECO:0000256" key="2">
    <source>
        <dbReference type="ARBA" id="ARBA00022801"/>
    </source>
</evidence>
<sequence length="170" mass="19396">MNTNEPTFHRAFGTYGIYYNEGKLLVIHKQGGPYTYRYDLPGGSLEDFETLPDALDREFQEETGLTVRSKQLLGTFEFFLQSDWHRASHLHHIGVFFRVLEAIGERSVPKTFDGQDSTGSSWVSRTDVEASNASPLVLKAFDYLKNPETDKLTRVQDWIVRQEAIPCTGM</sequence>
<reference evidence="4 5" key="2">
    <citation type="journal article" date="2008" name="BMC Genomics">
        <title>Architecture of thermal adaptation in an Exiguobacterium sibiricum strain isolated from 3 million year old permafrost: a genome and transcriptome approach.</title>
        <authorList>
            <person name="Rodrigues D.F."/>
            <person name="Ivanova N."/>
            <person name="He Z."/>
            <person name="Huebner M."/>
            <person name="Zhou J."/>
            <person name="Tiedje J.M."/>
        </authorList>
    </citation>
    <scope>NUCLEOTIDE SEQUENCE [LARGE SCALE GENOMIC DNA]</scope>
    <source>
        <strain evidence="5">DSM 17290 / CIP 109462 / JCM 13490 / 255-15</strain>
    </source>
</reference>
<dbReference type="InterPro" id="IPR020084">
    <property type="entry name" value="NUDIX_hydrolase_CS"/>
</dbReference>
<evidence type="ECO:0000256" key="1">
    <source>
        <dbReference type="ARBA" id="ARBA00001946"/>
    </source>
</evidence>
<dbReference type="KEGG" id="esi:Exig_1437"/>
<evidence type="ECO:0000313" key="5">
    <source>
        <dbReference type="Proteomes" id="UP000001681"/>
    </source>
</evidence>
<evidence type="ECO:0000259" key="3">
    <source>
        <dbReference type="PROSITE" id="PS51462"/>
    </source>
</evidence>